<evidence type="ECO:0000313" key="9">
    <source>
        <dbReference type="Proteomes" id="UP000324897"/>
    </source>
</evidence>
<dbReference type="PANTHER" id="PTHR31677:SF196">
    <property type="entry name" value="ETHYLENE-RESPONSIVE TRANSCRIPTION FACTOR ERF109"/>
    <property type="match status" value="1"/>
</dbReference>
<dbReference type="SMART" id="SM00380">
    <property type="entry name" value="AP2"/>
    <property type="match status" value="1"/>
</dbReference>
<evidence type="ECO:0000256" key="1">
    <source>
        <dbReference type="ARBA" id="ARBA00004123"/>
    </source>
</evidence>
<dbReference type="EMBL" id="RWGY01000002">
    <property type="protein sequence ID" value="TVU51083.1"/>
    <property type="molecule type" value="Genomic_DNA"/>
</dbReference>
<evidence type="ECO:0000256" key="4">
    <source>
        <dbReference type="ARBA" id="ARBA00023163"/>
    </source>
</evidence>
<dbReference type="OrthoDB" id="1226293at2759"/>
<dbReference type="InterPro" id="IPR016177">
    <property type="entry name" value="DNA-bd_dom_sf"/>
</dbReference>
<dbReference type="GO" id="GO:0003700">
    <property type="term" value="F:DNA-binding transcription factor activity"/>
    <property type="evidence" value="ECO:0007669"/>
    <property type="project" value="InterPro"/>
</dbReference>
<evidence type="ECO:0000256" key="2">
    <source>
        <dbReference type="ARBA" id="ARBA00023015"/>
    </source>
</evidence>
<proteinExistence type="predicted"/>
<organism evidence="8 9">
    <name type="scientific">Eragrostis curvula</name>
    <name type="common">weeping love grass</name>
    <dbReference type="NCBI Taxonomy" id="38414"/>
    <lineage>
        <taxon>Eukaryota</taxon>
        <taxon>Viridiplantae</taxon>
        <taxon>Streptophyta</taxon>
        <taxon>Embryophyta</taxon>
        <taxon>Tracheophyta</taxon>
        <taxon>Spermatophyta</taxon>
        <taxon>Magnoliopsida</taxon>
        <taxon>Liliopsida</taxon>
        <taxon>Poales</taxon>
        <taxon>Poaceae</taxon>
        <taxon>PACMAD clade</taxon>
        <taxon>Chloridoideae</taxon>
        <taxon>Eragrostideae</taxon>
        <taxon>Eragrostidinae</taxon>
        <taxon>Eragrostis</taxon>
    </lineage>
</organism>
<protein>
    <recommendedName>
        <fullName evidence="7">AP2/ERF domain-containing protein</fullName>
    </recommendedName>
</protein>
<evidence type="ECO:0000313" key="8">
    <source>
        <dbReference type="EMBL" id="TVU51083.1"/>
    </source>
</evidence>
<dbReference type="GO" id="GO:0005634">
    <property type="term" value="C:nucleus"/>
    <property type="evidence" value="ECO:0007669"/>
    <property type="project" value="UniProtKB-SubCell"/>
</dbReference>
<feature type="domain" description="AP2/ERF" evidence="7">
    <location>
        <begin position="29"/>
        <end position="85"/>
    </location>
</feature>
<reference evidence="8 9" key="1">
    <citation type="journal article" date="2019" name="Sci. Rep.">
        <title>A high-quality genome of Eragrostis curvula grass provides insights into Poaceae evolution and supports new strategies to enhance forage quality.</title>
        <authorList>
            <person name="Carballo J."/>
            <person name="Santos B.A.C.M."/>
            <person name="Zappacosta D."/>
            <person name="Garbus I."/>
            <person name="Selva J.P."/>
            <person name="Gallo C.A."/>
            <person name="Diaz A."/>
            <person name="Albertini E."/>
            <person name="Caccamo M."/>
            <person name="Echenique V."/>
        </authorList>
    </citation>
    <scope>NUCLEOTIDE SEQUENCE [LARGE SCALE GENOMIC DNA]</scope>
    <source>
        <strain evidence="9">cv. Victoria</strain>
        <tissue evidence="8">Leaf</tissue>
    </source>
</reference>
<keyword evidence="4" id="KW-0804">Transcription</keyword>
<sequence>MEARVFRKLAKKAAAVAANGGTPPPEPTMYLGVRLRPWSEWSAEIWDSPTTLVCLGGYDTAVEAACAYDAAARTLQPEDARTNFPEPAEVDKEERAAVVLAYFAGVKRKRAEKEAEAGGASSSKPSPAAKVVAFSTAPSPHFPNAIATPPSIILHHLAPAGTGTPHAVSAFYRYEPPLATAAPPFTHNNPPQPSSVASTRQELRTTTTGRFTIGNISPAQFQRLFRRFVEIPETTTTGHGSGSGGSDQPGTQD</sequence>
<evidence type="ECO:0000256" key="6">
    <source>
        <dbReference type="SAM" id="MobiDB-lite"/>
    </source>
</evidence>
<dbReference type="PANTHER" id="PTHR31677">
    <property type="entry name" value="AP2 DOMAIN CLASS TRANSCRIPTION FACTOR"/>
    <property type="match status" value="1"/>
</dbReference>
<keyword evidence="2" id="KW-0805">Transcription regulation</keyword>
<gene>
    <name evidence="8" type="ORF">EJB05_02490</name>
</gene>
<evidence type="ECO:0000256" key="5">
    <source>
        <dbReference type="ARBA" id="ARBA00023242"/>
    </source>
</evidence>
<evidence type="ECO:0000259" key="7">
    <source>
        <dbReference type="PROSITE" id="PS51032"/>
    </source>
</evidence>
<comment type="caution">
    <text evidence="8">The sequence shown here is derived from an EMBL/GenBank/DDBJ whole genome shotgun (WGS) entry which is preliminary data.</text>
</comment>
<keyword evidence="5" id="KW-0539">Nucleus</keyword>
<evidence type="ECO:0000256" key="3">
    <source>
        <dbReference type="ARBA" id="ARBA00023125"/>
    </source>
</evidence>
<feature type="region of interest" description="Disordered" evidence="6">
    <location>
        <begin position="232"/>
        <end position="253"/>
    </location>
</feature>
<dbReference type="Proteomes" id="UP000324897">
    <property type="component" value="Chromosome 6"/>
</dbReference>
<name>A0A5J9WSF3_9POAL</name>
<accession>A0A5J9WSF3</accession>
<dbReference type="PROSITE" id="PS51032">
    <property type="entry name" value="AP2_ERF"/>
    <property type="match status" value="1"/>
</dbReference>
<dbReference type="AlphaFoldDB" id="A0A5J9WSF3"/>
<dbReference type="GO" id="GO:0003677">
    <property type="term" value="F:DNA binding"/>
    <property type="evidence" value="ECO:0007669"/>
    <property type="project" value="UniProtKB-KW"/>
</dbReference>
<keyword evidence="9" id="KW-1185">Reference proteome</keyword>
<dbReference type="Gene3D" id="3.30.730.10">
    <property type="entry name" value="AP2/ERF domain"/>
    <property type="match status" value="1"/>
</dbReference>
<keyword evidence="3" id="KW-0238">DNA-binding</keyword>
<dbReference type="InterPro" id="IPR001471">
    <property type="entry name" value="AP2/ERF_dom"/>
</dbReference>
<feature type="non-terminal residue" evidence="8">
    <location>
        <position position="1"/>
    </location>
</feature>
<dbReference type="SUPFAM" id="SSF54171">
    <property type="entry name" value="DNA-binding domain"/>
    <property type="match status" value="1"/>
</dbReference>
<dbReference type="InterPro" id="IPR036955">
    <property type="entry name" value="AP2/ERF_dom_sf"/>
</dbReference>
<dbReference type="PRINTS" id="PR00367">
    <property type="entry name" value="ETHRSPELEMNT"/>
</dbReference>
<dbReference type="Gramene" id="TVU51083">
    <property type="protein sequence ID" value="TVU51083"/>
    <property type="gene ID" value="EJB05_02490"/>
</dbReference>
<comment type="subcellular location">
    <subcellularLocation>
        <location evidence="1">Nucleus</location>
    </subcellularLocation>
</comment>